<evidence type="ECO:0000313" key="2">
    <source>
        <dbReference type="EMBL" id="RPA74626.1"/>
    </source>
</evidence>
<dbReference type="EMBL" id="ML119785">
    <property type="protein sequence ID" value="RPA74626.1"/>
    <property type="molecule type" value="Genomic_DNA"/>
</dbReference>
<protein>
    <submittedName>
        <fullName evidence="2">Uncharacterized protein</fullName>
    </submittedName>
</protein>
<keyword evidence="3" id="KW-1185">Reference proteome</keyword>
<feature type="region of interest" description="Disordered" evidence="1">
    <location>
        <begin position="1"/>
        <end position="37"/>
    </location>
</feature>
<proteinExistence type="predicted"/>
<dbReference type="Proteomes" id="UP000275078">
    <property type="component" value="Unassembled WGS sequence"/>
</dbReference>
<name>A0A3N4HNU8_ASCIM</name>
<sequence>MPPSRTPKKLEAKVPRGGSRVAPKNPPPPCQPEWQPSESDMMRMVDHRTGQIVTLRKNSKQLYTYILASCGDFNRGSAFHNINHRIRYVKERAAWSEEEFGPVTCGRLQGPELELAFDVVDATDPRETLHGKAFVSLREAAVYGGFPKDKLQWLFREWREREFDPDLFLKQVLDDSRHSSSHWQAPTETANATLQEFNRQLAEPAASPVEVFHMIDFRTGQLISLKKGSEELYCYLRNWDEWGFDFAKIGYKMRLVESRVVRPPNAIQYLKNSQSNLQPSEVIEKVADPIKDPRETHRGRGGIVSIEEAALRGACLDIEELQTLYLTFQHPGEGFGNFRNTYNRELQELIISVESKKEDSTHRAVTIDFEYNLYRKPITSGEYNVPHMPRDATRPRFTKPRLNPSTEDPGRTKPYFPTMKRQEADKYFAQFPAPDPKESYQDFPLGFGGHTNE</sequence>
<evidence type="ECO:0000256" key="1">
    <source>
        <dbReference type="SAM" id="MobiDB-lite"/>
    </source>
</evidence>
<gene>
    <name evidence="2" type="ORF">BJ508DRAFT_418530</name>
</gene>
<accession>A0A3N4HNU8</accession>
<feature type="region of interest" description="Disordered" evidence="1">
    <location>
        <begin position="431"/>
        <end position="453"/>
    </location>
</feature>
<evidence type="ECO:0000313" key="3">
    <source>
        <dbReference type="Proteomes" id="UP000275078"/>
    </source>
</evidence>
<organism evidence="2 3">
    <name type="scientific">Ascobolus immersus RN42</name>
    <dbReference type="NCBI Taxonomy" id="1160509"/>
    <lineage>
        <taxon>Eukaryota</taxon>
        <taxon>Fungi</taxon>
        <taxon>Dikarya</taxon>
        <taxon>Ascomycota</taxon>
        <taxon>Pezizomycotina</taxon>
        <taxon>Pezizomycetes</taxon>
        <taxon>Pezizales</taxon>
        <taxon>Ascobolaceae</taxon>
        <taxon>Ascobolus</taxon>
    </lineage>
</organism>
<feature type="region of interest" description="Disordered" evidence="1">
    <location>
        <begin position="384"/>
        <end position="419"/>
    </location>
</feature>
<dbReference type="AlphaFoldDB" id="A0A3N4HNU8"/>
<reference evidence="2 3" key="1">
    <citation type="journal article" date="2018" name="Nat. Ecol. Evol.">
        <title>Pezizomycetes genomes reveal the molecular basis of ectomycorrhizal truffle lifestyle.</title>
        <authorList>
            <person name="Murat C."/>
            <person name="Payen T."/>
            <person name="Noel B."/>
            <person name="Kuo A."/>
            <person name="Morin E."/>
            <person name="Chen J."/>
            <person name="Kohler A."/>
            <person name="Krizsan K."/>
            <person name="Balestrini R."/>
            <person name="Da Silva C."/>
            <person name="Montanini B."/>
            <person name="Hainaut M."/>
            <person name="Levati E."/>
            <person name="Barry K.W."/>
            <person name="Belfiori B."/>
            <person name="Cichocki N."/>
            <person name="Clum A."/>
            <person name="Dockter R.B."/>
            <person name="Fauchery L."/>
            <person name="Guy J."/>
            <person name="Iotti M."/>
            <person name="Le Tacon F."/>
            <person name="Lindquist E.A."/>
            <person name="Lipzen A."/>
            <person name="Malagnac F."/>
            <person name="Mello A."/>
            <person name="Molinier V."/>
            <person name="Miyauchi S."/>
            <person name="Poulain J."/>
            <person name="Riccioni C."/>
            <person name="Rubini A."/>
            <person name="Sitrit Y."/>
            <person name="Splivallo R."/>
            <person name="Traeger S."/>
            <person name="Wang M."/>
            <person name="Zifcakova L."/>
            <person name="Wipf D."/>
            <person name="Zambonelli A."/>
            <person name="Paolocci F."/>
            <person name="Nowrousian M."/>
            <person name="Ottonello S."/>
            <person name="Baldrian P."/>
            <person name="Spatafora J.W."/>
            <person name="Henrissat B."/>
            <person name="Nagy L.G."/>
            <person name="Aury J.M."/>
            <person name="Wincker P."/>
            <person name="Grigoriev I.V."/>
            <person name="Bonfante P."/>
            <person name="Martin F.M."/>
        </authorList>
    </citation>
    <scope>NUCLEOTIDE SEQUENCE [LARGE SCALE GENOMIC DNA]</scope>
    <source>
        <strain evidence="2 3">RN42</strain>
    </source>
</reference>